<evidence type="ECO:0000313" key="2">
    <source>
        <dbReference type="Proteomes" id="UP000827976"/>
    </source>
</evidence>
<comment type="caution">
    <text evidence="1">The sequence shown here is derived from an EMBL/GenBank/DDBJ whole genome shotgun (WGS) entry which is preliminary data.</text>
</comment>
<reference evidence="2" key="1">
    <citation type="journal article" date="2022" name="Nat. Commun.">
        <title>Chromosome evolution and the genetic basis of agronomically important traits in greater yam.</title>
        <authorList>
            <person name="Bredeson J.V."/>
            <person name="Lyons J.B."/>
            <person name="Oniyinde I.O."/>
            <person name="Okereke N.R."/>
            <person name="Kolade O."/>
            <person name="Nnabue I."/>
            <person name="Nwadili C.O."/>
            <person name="Hribova E."/>
            <person name="Parker M."/>
            <person name="Nwogha J."/>
            <person name="Shu S."/>
            <person name="Carlson J."/>
            <person name="Kariba R."/>
            <person name="Muthemba S."/>
            <person name="Knop K."/>
            <person name="Barton G.J."/>
            <person name="Sherwood A.V."/>
            <person name="Lopez-Montes A."/>
            <person name="Asiedu R."/>
            <person name="Jamnadass R."/>
            <person name="Muchugi A."/>
            <person name="Goodstein D."/>
            <person name="Egesi C.N."/>
            <person name="Featherston J."/>
            <person name="Asfaw A."/>
            <person name="Simpson G.G."/>
            <person name="Dolezel J."/>
            <person name="Hendre P.S."/>
            <person name="Van Deynze A."/>
            <person name="Kumar P.L."/>
            <person name="Obidiegwu J.E."/>
            <person name="Bhattacharjee R."/>
            <person name="Rokhsar D.S."/>
        </authorList>
    </citation>
    <scope>NUCLEOTIDE SEQUENCE [LARGE SCALE GENOMIC DNA]</scope>
    <source>
        <strain evidence="2">cv. TDa95/00328</strain>
    </source>
</reference>
<name>A0ACB7UHD2_DIOAL</name>
<gene>
    <name evidence="1" type="ORF">IHE45_16G046100</name>
</gene>
<dbReference type="Proteomes" id="UP000827976">
    <property type="component" value="Chromosome 16"/>
</dbReference>
<keyword evidence="2" id="KW-1185">Reference proteome</keyword>
<evidence type="ECO:0000313" key="1">
    <source>
        <dbReference type="EMBL" id="KAH7659677.1"/>
    </source>
</evidence>
<organism evidence="1 2">
    <name type="scientific">Dioscorea alata</name>
    <name type="common">Purple yam</name>
    <dbReference type="NCBI Taxonomy" id="55571"/>
    <lineage>
        <taxon>Eukaryota</taxon>
        <taxon>Viridiplantae</taxon>
        <taxon>Streptophyta</taxon>
        <taxon>Embryophyta</taxon>
        <taxon>Tracheophyta</taxon>
        <taxon>Spermatophyta</taxon>
        <taxon>Magnoliopsida</taxon>
        <taxon>Liliopsida</taxon>
        <taxon>Dioscoreales</taxon>
        <taxon>Dioscoreaceae</taxon>
        <taxon>Dioscorea</taxon>
    </lineage>
</organism>
<accession>A0ACB7UHD2</accession>
<protein>
    <submittedName>
        <fullName evidence="1">Late embryogenesis abundant protein LEA-2 subgroup domain-containing protein</fullName>
    </submittedName>
</protein>
<sequence length="207" mass="23130">MSLLFISSPEHCANKGLNIKKLNKKILYGLSTFFFSIFSLLLFIYFILHPSNPQFYLKNTNLYQLTSLSNSTIDITLMSKNPNSHIGIYYDKLDVYTTYKGEEITDVFELPPFYQGQEETSFLSTSMQGSGMTVSTSLGYEFGRDRSSGKLLLGVKLDGRLRWKVGFWVSGRYPLHVSCTVVISFRSGGNAGILSSSAQGTQCSTDV</sequence>
<proteinExistence type="predicted"/>
<dbReference type="EMBL" id="CM037026">
    <property type="protein sequence ID" value="KAH7659677.1"/>
    <property type="molecule type" value="Genomic_DNA"/>
</dbReference>